<dbReference type="EMBL" id="RKLV01000002">
    <property type="protein sequence ID" value="MCX2818131.1"/>
    <property type="molecule type" value="Genomic_DNA"/>
</dbReference>
<proteinExistence type="predicted"/>
<evidence type="ECO:0000313" key="3">
    <source>
        <dbReference type="Proteomes" id="UP001149411"/>
    </source>
</evidence>
<dbReference type="RefSeq" id="WP_266085807.1">
    <property type="nucleotide sequence ID" value="NZ_RKLV01000002.1"/>
</dbReference>
<reference evidence="2" key="1">
    <citation type="submission" date="2022-09" db="EMBL/GenBank/DDBJ databases">
        <title>Haloadaptaus new haloarchaeum isolated from saline soil.</title>
        <authorList>
            <person name="Duran-Viseras A."/>
            <person name="Sanchez-Porro C."/>
            <person name="Ventosa A."/>
        </authorList>
    </citation>
    <scope>NUCLEOTIDE SEQUENCE</scope>
    <source>
        <strain evidence="2">F3-133</strain>
    </source>
</reference>
<feature type="domain" description="DUF7992" evidence="1">
    <location>
        <begin position="16"/>
        <end position="106"/>
    </location>
</feature>
<comment type="caution">
    <text evidence="2">The sequence shown here is derived from an EMBL/GenBank/DDBJ whole genome shotgun (WGS) entry which is preliminary data.</text>
</comment>
<accession>A0A9Q4C4E9</accession>
<gene>
    <name evidence="2" type="ORF">EGH25_02015</name>
</gene>
<name>A0A9Q4C4E9_9EURY</name>
<dbReference type="AlphaFoldDB" id="A0A9Q4C4E9"/>
<dbReference type="Pfam" id="PF25955">
    <property type="entry name" value="DUF7992"/>
    <property type="match status" value="1"/>
</dbReference>
<keyword evidence="3" id="KW-1185">Reference proteome</keyword>
<evidence type="ECO:0000313" key="2">
    <source>
        <dbReference type="EMBL" id="MCX2818131.1"/>
    </source>
</evidence>
<organism evidence="2 3">
    <name type="scientific">Halorutilus salinus</name>
    <dbReference type="NCBI Taxonomy" id="2487751"/>
    <lineage>
        <taxon>Archaea</taxon>
        <taxon>Methanobacteriati</taxon>
        <taxon>Methanobacteriota</taxon>
        <taxon>Stenosarchaea group</taxon>
        <taxon>Halobacteria</taxon>
        <taxon>Halorutilales</taxon>
        <taxon>Halorutilaceae</taxon>
        <taxon>Halorutilus</taxon>
    </lineage>
</organism>
<dbReference type="InterPro" id="IPR058305">
    <property type="entry name" value="DUF7992"/>
</dbReference>
<dbReference type="Proteomes" id="UP001149411">
    <property type="component" value="Unassembled WGS sequence"/>
</dbReference>
<sequence length="110" mass="12659">MTDTDKLDDETVRDAVDDHWDDAVADWRDELEPSDLELVERVGLLQEYEFFWDGEFDRVGYEAPSIPSDWKTKDYADDVGSWAQVSRINTAMSDLGQGLRERVEDELGVV</sequence>
<evidence type="ECO:0000259" key="1">
    <source>
        <dbReference type="Pfam" id="PF25955"/>
    </source>
</evidence>
<protein>
    <recommendedName>
        <fullName evidence="1">DUF7992 domain-containing protein</fullName>
    </recommendedName>
</protein>